<proteinExistence type="predicted"/>
<protein>
    <submittedName>
        <fullName evidence="4">Fis family transcriptional regulator</fullName>
    </submittedName>
</protein>
<dbReference type="AlphaFoldDB" id="A0A147DB14"/>
<evidence type="ECO:0000256" key="2">
    <source>
        <dbReference type="PROSITE-ProRule" id="PRU00169"/>
    </source>
</evidence>
<dbReference type="GO" id="GO:0000160">
    <property type="term" value="P:phosphorelay signal transduction system"/>
    <property type="evidence" value="ECO:0007669"/>
    <property type="project" value="InterPro"/>
</dbReference>
<dbReference type="STRING" id="401562.NS365_01795"/>
<organism evidence="4 6">
    <name type="scientific">Aureimonas ureilytica</name>
    <dbReference type="NCBI Taxonomy" id="401562"/>
    <lineage>
        <taxon>Bacteria</taxon>
        <taxon>Pseudomonadati</taxon>
        <taxon>Pseudomonadota</taxon>
        <taxon>Alphaproteobacteria</taxon>
        <taxon>Hyphomicrobiales</taxon>
        <taxon>Aurantimonadaceae</taxon>
        <taxon>Aureimonas</taxon>
    </lineage>
</organism>
<dbReference type="SUPFAM" id="SSF52172">
    <property type="entry name" value="CheY-like"/>
    <property type="match status" value="1"/>
</dbReference>
<dbReference type="PROSITE" id="PS50110">
    <property type="entry name" value="RESPONSE_REGULATORY"/>
    <property type="match status" value="1"/>
</dbReference>
<dbReference type="CDD" id="cd17562">
    <property type="entry name" value="REC_CheY4-like"/>
    <property type="match status" value="1"/>
</dbReference>
<dbReference type="InterPro" id="IPR011006">
    <property type="entry name" value="CheY-like_superfamily"/>
</dbReference>
<keyword evidence="7" id="KW-1185">Reference proteome</keyword>
<dbReference type="InterPro" id="IPR001789">
    <property type="entry name" value="Sig_transdc_resp-reg_receiver"/>
</dbReference>
<dbReference type="Gene3D" id="3.40.50.2300">
    <property type="match status" value="1"/>
</dbReference>
<reference evidence="6 7" key="1">
    <citation type="journal article" date="2016" name="Front. Microbiol.">
        <title>Genomic Resource of Rice Seed Associated Bacteria.</title>
        <authorList>
            <person name="Midha S."/>
            <person name="Bansal K."/>
            <person name="Sharma S."/>
            <person name="Kumar N."/>
            <person name="Patil P.P."/>
            <person name="Chaudhry V."/>
            <person name="Patil P.B."/>
        </authorList>
    </citation>
    <scope>NUCLEOTIDE SEQUENCE [LARGE SCALE GENOMIC DNA]</scope>
    <source>
        <strain evidence="4 6">NS226</strain>
        <strain evidence="5 7">NS365</strain>
    </source>
</reference>
<feature type="domain" description="Response regulatory" evidence="3">
    <location>
        <begin position="4"/>
        <end position="120"/>
    </location>
</feature>
<evidence type="ECO:0000259" key="3">
    <source>
        <dbReference type="PROSITE" id="PS50110"/>
    </source>
</evidence>
<dbReference type="SMART" id="SM00448">
    <property type="entry name" value="REC"/>
    <property type="match status" value="1"/>
</dbReference>
<dbReference type="RefSeq" id="WP_026358289.1">
    <property type="nucleotide sequence ID" value="NZ_CP189642.1"/>
</dbReference>
<gene>
    <name evidence="4" type="ORF">NS226_00305</name>
    <name evidence="5" type="ORF">NS365_01795</name>
</gene>
<sequence length="122" mass="13065">MTKSVLCVDDSASIRQMVSFTLESAGYAPDTAVDGADALTKLDQNKYQLIITDLNMPNLDGIGMIKKVREMPQHAGVPIVMLTTESDEGKKQEGKAAGATGWIVKPFDQTKLVAVVNKLIGA</sequence>
<dbReference type="EMBL" id="LDPZ01000001">
    <property type="protein sequence ID" value="KTQ98737.1"/>
    <property type="molecule type" value="Genomic_DNA"/>
</dbReference>
<dbReference type="PANTHER" id="PTHR44591">
    <property type="entry name" value="STRESS RESPONSE REGULATOR PROTEIN 1"/>
    <property type="match status" value="1"/>
</dbReference>
<dbReference type="Proteomes" id="UP000078529">
    <property type="component" value="Unassembled WGS sequence"/>
</dbReference>
<name>A0A147DB14_9HYPH</name>
<dbReference type="Pfam" id="PF00072">
    <property type="entry name" value="Response_reg"/>
    <property type="match status" value="1"/>
</dbReference>
<evidence type="ECO:0000313" key="5">
    <source>
        <dbReference type="EMBL" id="KTR08141.1"/>
    </source>
</evidence>
<accession>A0A147DB14</accession>
<evidence type="ECO:0000313" key="7">
    <source>
        <dbReference type="Proteomes" id="UP000078529"/>
    </source>
</evidence>
<evidence type="ECO:0000256" key="1">
    <source>
        <dbReference type="ARBA" id="ARBA00022553"/>
    </source>
</evidence>
<dbReference type="eggNOG" id="COG0745">
    <property type="taxonomic scope" value="Bacteria"/>
</dbReference>
<dbReference type="PANTHER" id="PTHR44591:SF25">
    <property type="entry name" value="CHEMOTAXIS TWO-COMPONENT RESPONSE REGULATOR"/>
    <property type="match status" value="1"/>
</dbReference>
<comment type="caution">
    <text evidence="4">The sequence shown here is derived from an EMBL/GenBank/DDBJ whole genome shotgun (WGS) entry which is preliminary data.</text>
</comment>
<dbReference type="EMBL" id="LDQA01000006">
    <property type="protein sequence ID" value="KTR08141.1"/>
    <property type="molecule type" value="Genomic_DNA"/>
</dbReference>
<keyword evidence="1 2" id="KW-0597">Phosphoprotein</keyword>
<evidence type="ECO:0000313" key="4">
    <source>
        <dbReference type="EMBL" id="KTQ98737.1"/>
    </source>
</evidence>
<dbReference type="OrthoDB" id="9786548at2"/>
<evidence type="ECO:0000313" key="6">
    <source>
        <dbReference type="Proteomes" id="UP000078272"/>
    </source>
</evidence>
<dbReference type="InterPro" id="IPR050595">
    <property type="entry name" value="Bact_response_regulator"/>
</dbReference>
<dbReference type="PATRIC" id="fig|401562.3.peg.69"/>
<feature type="modified residue" description="4-aspartylphosphate" evidence="2">
    <location>
        <position position="53"/>
    </location>
</feature>
<dbReference type="Proteomes" id="UP000078272">
    <property type="component" value="Unassembled WGS sequence"/>
</dbReference>